<dbReference type="SMART" id="SM00388">
    <property type="entry name" value="HisKA"/>
    <property type="match status" value="1"/>
</dbReference>
<organism evidence="8 9">
    <name type="scientific">Streptomyces roseolus</name>
    <dbReference type="NCBI Taxonomy" id="67358"/>
    <lineage>
        <taxon>Bacteria</taxon>
        <taxon>Bacillati</taxon>
        <taxon>Actinomycetota</taxon>
        <taxon>Actinomycetes</taxon>
        <taxon>Kitasatosporales</taxon>
        <taxon>Streptomycetaceae</taxon>
        <taxon>Streptomyces</taxon>
    </lineage>
</organism>
<feature type="non-terminal residue" evidence="8">
    <location>
        <position position="149"/>
    </location>
</feature>
<feature type="non-terminal residue" evidence="8">
    <location>
        <position position="1"/>
    </location>
</feature>
<dbReference type="PANTHER" id="PTHR43711">
    <property type="entry name" value="TWO-COMPONENT HISTIDINE KINASE"/>
    <property type="match status" value="1"/>
</dbReference>
<evidence type="ECO:0000256" key="4">
    <source>
        <dbReference type="ARBA" id="ARBA00022679"/>
    </source>
</evidence>
<dbReference type="InterPro" id="IPR036097">
    <property type="entry name" value="HisK_dim/P_sf"/>
</dbReference>
<evidence type="ECO:0000256" key="2">
    <source>
        <dbReference type="ARBA" id="ARBA00004236"/>
    </source>
</evidence>
<feature type="domain" description="Signal transduction histidine kinase dimerisation/phosphoacceptor" evidence="7">
    <location>
        <begin position="47"/>
        <end position="112"/>
    </location>
</feature>
<keyword evidence="5 8" id="KW-0418">Kinase</keyword>
<dbReference type="EC" id="2.7.13.3" evidence="3"/>
<protein>
    <recommendedName>
        <fullName evidence="3">histidine kinase</fullName>
        <ecNumber evidence="3">2.7.13.3</ecNumber>
    </recommendedName>
</protein>
<comment type="subcellular location">
    <subcellularLocation>
        <location evidence="2">Cell membrane</location>
    </subcellularLocation>
</comment>
<dbReference type="GO" id="GO:0016301">
    <property type="term" value="F:kinase activity"/>
    <property type="evidence" value="ECO:0007669"/>
    <property type="project" value="UniProtKB-KW"/>
</dbReference>
<keyword evidence="4" id="KW-0808">Transferase</keyword>
<dbReference type="Gene3D" id="1.10.287.130">
    <property type="match status" value="1"/>
</dbReference>
<dbReference type="Pfam" id="PF00512">
    <property type="entry name" value="HisKA"/>
    <property type="match status" value="1"/>
</dbReference>
<sequence length="149" mass="16331">TVDSSVTQRTTTLTNLARRLMQEIAERRETESALIEAKAAAEQANESKTNFLAAVSHDLRQPLHAARLFLAEVAAQAPEGRAGDLLSRIEGALDTMDDMLESLLDMSRLQSGAWRVEPEIFPLAPLIGRLTAEFEGPAREAGLRLRHVA</sequence>
<dbReference type="InterPro" id="IPR050736">
    <property type="entry name" value="Sensor_HK_Regulatory"/>
</dbReference>
<accession>A0ABU4JYU7</accession>
<evidence type="ECO:0000256" key="5">
    <source>
        <dbReference type="ARBA" id="ARBA00022777"/>
    </source>
</evidence>
<evidence type="ECO:0000313" key="9">
    <source>
        <dbReference type="Proteomes" id="UP001278571"/>
    </source>
</evidence>
<keyword evidence="6" id="KW-0902">Two-component regulatory system</keyword>
<dbReference type="SUPFAM" id="SSF47384">
    <property type="entry name" value="Homodimeric domain of signal transducing histidine kinase"/>
    <property type="match status" value="1"/>
</dbReference>
<dbReference type="CDD" id="cd00082">
    <property type="entry name" value="HisKA"/>
    <property type="match status" value="1"/>
</dbReference>
<keyword evidence="9" id="KW-1185">Reference proteome</keyword>
<reference evidence="8 9" key="1">
    <citation type="submission" date="2023-10" db="EMBL/GenBank/DDBJ databases">
        <authorList>
            <person name="Wang X.X."/>
        </authorList>
    </citation>
    <scope>NUCLEOTIDE SEQUENCE [LARGE SCALE GENOMIC DNA]</scope>
    <source>
        <strain evidence="8 9">NBRC 12816</strain>
    </source>
</reference>
<gene>
    <name evidence="8" type="ORF">R2363_00405</name>
</gene>
<comment type="caution">
    <text evidence="8">The sequence shown here is derived from an EMBL/GenBank/DDBJ whole genome shotgun (WGS) entry which is preliminary data.</text>
</comment>
<evidence type="ECO:0000256" key="3">
    <source>
        <dbReference type="ARBA" id="ARBA00012438"/>
    </source>
</evidence>
<evidence type="ECO:0000256" key="6">
    <source>
        <dbReference type="ARBA" id="ARBA00023012"/>
    </source>
</evidence>
<proteinExistence type="predicted"/>
<evidence type="ECO:0000256" key="1">
    <source>
        <dbReference type="ARBA" id="ARBA00000085"/>
    </source>
</evidence>
<comment type="catalytic activity">
    <reaction evidence="1">
        <text>ATP + protein L-histidine = ADP + protein N-phospho-L-histidine.</text>
        <dbReference type="EC" id="2.7.13.3"/>
    </reaction>
</comment>
<dbReference type="InterPro" id="IPR003661">
    <property type="entry name" value="HisK_dim/P_dom"/>
</dbReference>
<evidence type="ECO:0000259" key="7">
    <source>
        <dbReference type="SMART" id="SM00388"/>
    </source>
</evidence>
<name>A0ABU4JYU7_9ACTN</name>
<dbReference type="Proteomes" id="UP001278571">
    <property type="component" value="Unassembled WGS sequence"/>
</dbReference>
<dbReference type="EMBL" id="JAWJZF010000082">
    <property type="protein sequence ID" value="MDX2290656.1"/>
    <property type="molecule type" value="Genomic_DNA"/>
</dbReference>
<dbReference type="PANTHER" id="PTHR43711:SF1">
    <property type="entry name" value="HISTIDINE KINASE 1"/>
    <property type="match status" value="1"/>
</dbReference>
<evidence type="ECO:0000313" key="8">
    <source>
        <dbReference type="EMBL" id="MDX2290656.1"/>
    </source>
</evidence>
<dbReference type="RefSeq" id="WP_319007274.1">
    <property type="nucleotide sequence ID" value="NZ_JAWJZF010000082.1"/>
</dbReference>